<organism evidence="1 2">
    <name type="scientific">Ceratitis capitata</name>
    <name type="common">Mediterranean fruit fly</name>
    <name type="synonym">Tephritis capitata</name>
    <dbReference type="NCBI Taxonomy" id="7213"/>
    <lineage>
        <taxon>Eukaryota</taxon>
        <taxon>Metazoa</taxon>
        <taxon>Ecdysozoa</taxon>
        <taxon>Arthropoda</taxon>
        <taxon>Hexapoda</taxon>
        <taxon>Insecta</taxon>
        <taxon>Pterygota</taxon>
        <taxon>Neoptera</taxon>
        <taxon>Endopterygota</taxon>
        <taxon>Diptera</taxon>
        <taxon>Brachycera</taxon>
        <taxon>Muscomorpha</taxon>
        <taxon>Tephritoidea</taxon>
        <taxon>Tephritidae</taxon>
        <taxon>Ceratitis</taxon>
        <taxon>Ceratitis</taxon>
    </lineage>
</organism>
<protein>
    <submittedName>
        <fullName evidence="1">(Mediterranean fruit fly) hypothetical protein</fullName>
    </submittedName>
</protein>
<evidence type="ECO:0000313" key="1">
    <source>
        <dbReference type="EMBL" id="CAD7013439.1"/>
    </source>
</evidence>
<dbReference type="Proteomes" id="UP000606786">
    <property type="component" value="Unassembled WGS sequence"/>
</dbReference>
<reference evidence="1" key="1">
    <citation type="submission" date="2020-11" db="EMBL/GenBank/DDBJ databases">
        <authorList>
            <person name="Whitehead M."/>
        </authorList>
    </citation>
    <scope>NUCLEOTIDE SEQUENCE</scope>
    <source>
        <strain evidence="1">EGII</strain>
    </source>
</reference>
<sequence length="99" mass="11865">MRPRSVIQSFFLLCKEFNRNHKKPELYYLFNHWYVCFYMKTTDNKQNCKRLSSNRQKPRKSKIIKRQTGEYQQNICKAGAISMLTAERFYNLSTPASSI</sequence>
<evidence type="ECO:0000313" key="2">
    <source>
        <dbReference type="Proteomes" id="UP000606786"/>
    </source>
</evidence>
<keyword evidence="2" id="KW-1185">Reference proteome</keyword>
<gene>
    <name evidence="1" type="ORF">CCAP1982_LOCUS21504</name>
</gene>
<dbReference type="EMBL" id="CAJHJT010000056">
    <property type="protein sequence ID" value="CAD7013439.1"/>
    <property type="molecule type" value="Genomic_DNA"/>
</dbReference>
<proteinExistence type="predicted"/>
<comment type="caution">
    <text evidence="1">The sequence shown here is derived from an EMBL/GenBank/DDBJ whole genome shotgun (WGS) entry which is preliminary data.</text>
</comment>
<accession>A0A811VGQ3</accession>
<name>A0A811VGQ3_CERCA</name>
<dbReference type="AlphaFoldDB" id="A0A811VGQ3"/>